<accession>A0A7S1M8Y0</accession>
<name>A0A7S1M8Y0_ALECA</name>
<protein>
    <submittedName>
        <fullName evidence="2">Uncharacterized protein</fullName>
    </submittedName>
</protein>
<proteinExistence type="predicted"/>
<organism evidence="2">
    <name type="scientific">Alexandrium catenella</name>
    <name type="common">Red tide dinoflagellate</name>
    <name type="synonym">Gonyaulax catenella</name>
    <dbReference type="NCBI Taxonomy" id="2925"/>
    <lineage>
        <taxon>Eukaryota</taxon>
        <taxon>Sar</taxon>
        <taxon>Alveolata</taxon>
        <taxon>Dinophyceae</taxon>
        <taxon>Gonyaulacales</taxon>
        <taxon>Pyrocystaceae</taxon>
        <taxon>Alexandrium</taxon>
    </lineage>
</organism>
<reference evidence="2" key="1">
    <citation type="submission" date="2021-01" db="EMBL/GenBank/DDBJ databases">
        <authorList>
            <person name="Corre E."/>
            <person name="Pelletier E."/>
            <person name="Niang G."/>
            <person name="Scheremetjew M."/>
            <person name="Finn R."/>
            <person name="Kale V."/>
            <person name="Holt S."/>
            <person name="Cochrane G."/>
            <person name="Meng A."/>
            <person name="Brown T."/>
            <person name="Cohen L."/>
        </authorList>
    </citation>
    <scope>NUCLEOTIDE SEQUENCE</scope>
    <source>
        <strain evidence="2">OF101</strain>
    </source>
</reference>
<feature type="signal peptide" evidence="1">
    <location>
        <begin position="1"/>
        <end position="17"/>
    </location>
</feature>
<dbReference type="EMBL" id="HBGE01031545">
    <property type="protein sequence ID" value="CAD9124662.1"/>
    <property type="molecule type" value="Transcribed_RNA"/>
</dbReference>
<dbReference type="Pfam" id="PF11913">
    <property type="entry name" value="DUF3431"/>
    <property type="match status" value="1"/>
</dbReference>
<dbReference type="PANTHER" id="PTHR37490:SF2">
    <property type="match status" value="1"/>
</dbReference>
<gene>
    <name evidence="2" type="ORF">ACAT0790_LOCUS19055</name>
</gene>
<evidence type="ECO:0000256" key="1">
    <source>
        <dbReference type="SAM" id="SignalP"/>
    </source>
</evidence>
<dbReference type="InterPro" id="IPR021838">
    <property type="entry name" value="DUF3431"/>
</dbReference>
<dbReference type="AlphaFoldDB" id="A0A7S1M8Y0"/>
<dbReference type="PANTHER" id="PTHR37490">
    <property type="entry name" value="EXPRESSED PROTEIN"/>
    <property type="match status" value="1"/>
</dbReference>
<evidence type="ECO:0000313" key="2">
    <source>
        <dbReference type="EMBL" id="CAD9124662.1"/>
    </source>
</evidence>
<keyword evidence="1" id="KW-0732">Signal</keyword>
<sequence>MQLKRALALALCPAALALLRSKAEVDPADLALALEARANTKPQENQCRNMHTPKMCKASSGMGNHSATVVISTYREDIHWLNEMPWSDTINVLVHDRAGKRSHESKISLQDNLILAEESEVKVKALNPRRRNPIKFIDVPNKGDEAGAYLWWIIQNYESLPDVSFFIQGHRCADHADFDMATALPNVRQCFHPKQGYLDLNAYRTVKQGGNTKCKWTKMLLDYPIMGFHIEKLGDIWTELFHKELGPLPNKICWDAFAQFAVSKAAIRRHPLSFYKKLHKGTNAGVTTMEFFWRAVFEPSALSMEEPNKYDRLGHLVMKPHELTPEEVLEQQRHVDARAHLRAKEGYGHGRL</sequence>
<feature type="chain" id="PRO_5031397137" evidence="1">
    <location>
        <begin position="18"/>
        <end position="352"/>
    </location>
</feature>